<dbReference type="GO" id="GO:0005524">
    <property type="term" value="F:ATP binding"/>
    <property type="evidence" value="ECO:0007669"/>
    <property type="project" value="UniProtKB-KW"/>
</dbReference>
<dbReference type="InterPro" id="IPR020568">
    <property type="entry name" value="Ribosomal_Su5_D2-typ_SF"/>
</dbReference>
<name>A0A2K2U5P6_9ACTN</name>
<evidence type="ECO:0000256" key="4">
    <source>
        <dbReference type="SAM" id="MobiDB-lite"/>
    </source>
</evidence>
<sequence length="522" mass="54428">MEGRCRVRAATLRGVEAVPVDVEVAVGPGVPGFSVVGMADASVQESRERVRSALRACGFVVPSRKVVVNLAPGALRKTGSGFDLPIAVGILMATGQVDPRFAQGRLLAGELSLEGEVRPVAGLLAYALCARDIGCDLLCAEAPDGLVRVEGVKRLSIRSLSEFRRGEFPPASTATPAPAPALADFRDIAGHEMAKRALQIAAAGGHGVIMVGPPGSGKTMLASRLPSILPPLSEDEALQTALVHSVAGEDPAPALAGVRPFRSPHHTASAAGLIGGGSPLRPGEISMAHNGVLFLDELPEFRPSVLQSMRQPLESGRVVITRADGNVVFPACFTLVAAANPCPCGYFGDPERACSCTIPQMRSYQARVGGPLMDRIDVRIDVRRIPPGEVLGTGGGTSSAALREGVLRAREYASWRRAVDADEWGASDAGDAEAGDAGARRETAGASAGGAGAAALVRSCRLSADDEAFYEDVARGNRMSGRAIMRTLAVARTVADMEEARAVGRRHLCEALAFRLRDGEDA</sequence>
<dbReference type="SUPFAM" id="SSF52540">
    <property type="entry name" value="P-loop containing nucleoside triphosphate hydrolases"/>
    <property type="match status" value="1"/>
</dbReference>
<evidence type="ECO:0000256" key="1">
    <source>
        <dbReference type="ARBA" id="ARBA00006354"/>
    </source>
</evidence>
<gene>
    <name evidence="6" type="ORF">C2L80_05335</name>
</gene>
<dbReference type="InterPro" id="IPR000523">
    <property type="entry name" value="Mg_chelatse_chII-like_cat_dom"/>
</dbReference>
<dbReference type="EMBL" id="PPEL01000021">
    <property type="protein sequence ID" value="PNV65655.1"/>
    <property type="molecule type" value="Genomic_DNA"/>
</dbReference>
<dbReference type="Pfam" id="PF13335">
    <property type="entry name" value="Mg_chelatase_C"/>
    <property type="match status" value="1"/>
</dbReference>
<dbReference type="InterPro" id="IPR045006">
    <property type="entry name" value="CHLI-like"/>
</dbReference>
<proteinExistence type="inferred from homology"/>
<dbReference type="Pfam" id="PF13541">
    <property type="entry name" value="ChlI"/>
    <property type="match status" value="1"/>
</dbReference>
<dbReference type="GO" id="GO:0003677">
    <property type="term" value="F:DNA binding"/>
    <property type="evidence" value="ECO:0007669"/>
    <property type="project" value="InterPro"/>
</dbReference>
<dbReference type="Pfam" id="PF01078">
    <property type="entry name" value="Mg_chelatase"/>
    <property type="match status" value="1"/>
</dbReference>
<dbReference type="InterPro" id="IPR014721">
    <property type="entry name" value="Ribsml_uS5_D2-typ_fold_subgr"/>
</dbReference>
<dbReference type="InterPro" id="IPR003593">
    <property type="entry name" value="AAA+_ATPase"/>
</dbReference>
<evidence type="ECO:0000259" key="5">
    <source>
        <dbReference type="SMART" id="SM00382"/>
    </source>
</evidence>
<keyword evidence="7" id="KW-1185">Reference proteome</keyword>
<dbReference type="Gene3D" id="3.30.230.10">
    <property type="match status" value="1"/>
</dbReference>
<protein>
    <submittedName>
        <fullName evidence="6">Magnesium chelatase</fullName>
    </submittedName>
</protein>
<keyword evidence="3" id="KW-0067">ATP-binding</keyword>
<dbReference type="InterPro" id="IPR025158">
    <property type="entry name" value="Mg_chelat-rel_C"/>
</dbReference>
<feature type="domain" description="AAA+ ATPase" evidence="5">
    <location>
        <begin position="204"/>
        <end position="386"/>
    </location>
</feature>
<dbReference type="PANTHER" id="PTHR32039">
    <property type="entry name" value="MAGNESIUM-CHELATASE SUBUNIT CHLI"/>
    <property type="match status" value="1"/>
</dbReference>
<evidence type="ECO:0000313" key="7">
    <source>
        <dbReference type="Proteomes" id="UP000236488"/>
    </source>
</evidence>
<feature type="region of interest" description="Disordered" evidence="4">
    <location>
        <begin position="426"/>
        <end position="445"/>
    </location>
</feature>
<comment type="caution">
    <text evidence="6">The sequence shown here is derived from an EMBL/GenBank/DDBJ whole genome shotgun (WGS) entry which is preliminary data.</text>
</comment>
<dbReference type="InterPro" id="IPR004482">
    <property type="entry name" value="Mg_chelat-rel"/>
</dbReference>
<dbReference type="SMART" id="SM00382">
    <property type="entry name" value="AAA"/>
    <property type="match status" value="1"/>
</dbReference>
<dbReference type="Proteomes" id="UP000236488">
    <property type="component" value="Unassembled WGS sequence"/>
</dbReference>
<dbReference type="InterPro" id="IPR027417">
    <property type="entry name" value="P-loop_NTPase"/>
</dbReference>
<evidence type="ECO:0000256" key="2">
    <source>
        <dbReference type="ARBA" id="ARBA00022741"/>
    </source>
</evidence>
<dbReference type="Gene3D" id="3.40.50.300">
    <property type="entry name" value="P-loop containing nucleotide triphosphate hydrolases"/>
    <property type="match status" value="1"/>
</dbReference>
<dbReference type="RefSeq" id="WP_103262810.1">
    <property type="nucleotide sequence ID" value="NZ_PPEL01000021.1"/>
</dbReference>
<keyword evidence="2" id="KW-0547">Nucleotide-binding</keyword>
<dbReference type="AlphaFoldDB" id="A0A2K2U5P6"/>
<accession>A0A2K2U5P6</accession>
<dbReference type="NCBIfam" id="TIGR00368">
    <property type="entry name" value="YifB family Mg chelatase-like AAA ATPase"/>
    <property type="match status" value="1"/>
</dbReference>
<comment type="similarity">
    <text evidence="1">Belongs to the Mg-chelatase subunits D/I family. ComM subfamily.</text>
</comment>
<dbReference type="SUPFAM" id="SSF54211">
    <property type="entry name" value="Ribosomal protein S5 domain 2-like"/>
    <property type="match status" value="1"/>
</dbReference>
<reference evidence="6 7" key="1">
    <citation type="journal article" date="2018" name="Int. J. Syst. Evol. Microbiol.">
        <title>Rubneribacter badeniensis gen. nov., sp. nov. and Enteroscipio rubneri gen. nov., sp. nov., new members of the Eggerthellaceae isolated from human faeces.</title>
        <authorList>
            <person name="Danylec N."/>
            <person name="Gobl A."/>
            <person name="Stoll D.A."/>
            <person name="Hetzer B."/>
            <person name="Kulling S.E."/>
            <person name="Huch M."/>
        </authorList>
    </citation>
    <scope>NUCLEOTIDE SEQUENCE [LARGE SCALE GENOMIC DNA]</scope>
    <source>
        <strain evidence="6 7">ResAG-85</strain>
    </source>
</reference>
<dbReference type="InterPro" id="IPR001208">
    <property type="entry name" value="MCM_dom"/>
</dbReference>
<dbReference type="PANTHER" id="PTHR32039:SF7">
    <property type="entry name" value="COMPETENCE PROTEIN COMM"/>
    <property type="match status" value="1"/>
</dbReference>
<organism evidence="6 7">
    <name type="scientific">Rubneribacter badeniensis</name>
    <dbReference type="NCBI Taxonomy" id="2070688"/>
    <lineage>
        <taxon>Bacteria</taxon>
        <taxon>Bacillati</taxon>
        <taxon>Actinomycetota</taxon>
        <taxon>Coriobacteriia</taxon>
        <taxon>Eggerthellales</taxon>
        <taxon>Eggerthellaceae</taxon>
        <taxon>Rubneribacter</taxon>
    </lineage>
</organism>
<dbReference type="PRINTS" id="PR01657">
    <property type="entry name" value="MCMFAMILY"/>
</dbReference>
<evidence type="ECO:0000313" key="6">
    <source>
        <dbReference type="EMBL" id="PNV65655.1"/>
    </source>
</evidence>
<evidence type="ECO:0000256" key="3">
    <source>
        <dbReference type="ARBA" id="ARBA00022840"/>
    </source>
</evidence>